<keyword evidence="4" id="KW-0249">Electron transport</keyword>
<dbReference type="Proteomes" id="UP001567538">
    <property type="component" value="Unassembled WGS sequence"/>
</dbReference>
<evidence type="ECO:0000256" key="2">
    <source>
        <dbReference type="ARBA" id="ARBA00022448"/>
    </source>
</evidence>
<name>A0ABD1IAK7_SALDI</name>
<evidence type="ECO:0000256" key="6">
    <source>
        <dbReference type="SAM" id="MobiDB-lite"/>
    </source>
</evidence>
<comment type="caution">
    <text evidence="9">The sequence shown here is derived from an EMBL/GenBank/DDBJ whole genome shotgun (WGS) entry which is preliminary data.</text>
</comment>
<evidence type="ECO:0000256" key="7">
    <source>
        <dbReference type="SAM" id="SignalP"/>
    </source>
</evidence>
<organism evidence="9 10">
    <name type="scientific">Salvia divinorum</name>
    <name type="common">Maria pastora</name>
    <name type="synonym">Diviner's sage</name>
    <dbReference type="NCBI Taxonomy" id="28513"/>
    <lineage>
        <taxon>Eukaryota</taxon>
        <taxon>Viridiplantae</taxon>
        <taxon>Streptophyta</taxon>
        <taxon>Embryophyta</taxon>
        <taxon>Tracheophyta</taxon>
        <taxon>Spermatophyta</taxon>
        <taxon>Magnoliopsida</taxon>
        <taxon>eudicotyledons</taxon>
        <taxon>Gunneridae</taxon>
        <taxon>Pentapetalae</taxon>
        <taxon>asterids</taxon>
        <taxon>lamiids</taxon>
        <taxon>Lamiales</taxon>
        <taxon>Lamiaceae</taxon>
        <taxon>Nepetoideae</taxon>
        <taxon>Mentheae</taxon>
        <taxon>Salviinae</taxon>
        <taxon>Salvia</taxon>
        <taxon>Salvia subgen. Calosphace</taxon>
    </lineage>
</organism>
<comment type="subcellular location">
    <subcellularLocation>
        <location evidence="1">Membrane</location>
    </subcellularLocation>
</comment>
<dbReference type="Pfam" id="PF04526">
    <property type="entry name" value="DUF568"/>
    <property type="match status" value="1"/>
</dbReference>
<feature type="domain" description="DOMON" evidence="8">
    <location>
        <begin position="53"/>
        <end position="171"/>
    </location>
</feature>
<evidence type="ECO:0000259" key="8">
    <source>
        <dbReference type="PROSITE" id="PS50836"/>
    </source>
</evidence>
<feature type="chain" id="PRO_5044848122" evidence="7">
    <location>
        <begin position="30"/>
        <end position="254"/>
    </location>
</feature>
<accession>A0ABD1IAK7</accession>
<proteinExistence type="predicted"/>
<dbReference type="PROSITE" id="PS50836">
    <property type="entry name" value="DOMON"/>
    <property type="match status" value="1"/>
</dbReference>
<evidence type="ECO:0000313" key="10">
    <source>
        <dbReference type="Proteomes" id="UP001567538"/>
    </source>
</evidence>
<keyword evidence="5" id="KW-0472">Membrane</keyword>
<keyword evidence="2" id="KW-0813">Transport</keyword>
<sequence length="254" mass="25486">MASSPPLTSASLLLLLAAVSLLLLPPAMSQSCKSQKFSDANTKFARCTDLPTLKAALHWTYDDDARPGPTLSVAFVAPPAQPGGWVAWALNPTGSGMVGAQALVAFSGSGGSATVKTYNISSYGPIVESEIAYAVTGRRAEHSGGVIRLFATLELPAGSGGKAINQVWQVGAAVKDGVPVKHEFSPENLKSMGSLLLTAAESGGSMPAPAPAPDSGGGGPTPSIPRGNGLSGGGGDHGGGGFFGVLLLGVFLVF</sequence>
<reference evidence="9 10" key="1">
    <citation type="submission" date="2024-06" db="EMBL/GenBank/DDBJ databases">
        <title>A chromosome level genome sequence of Diviner's sage (Salvia divinorum).</title>
        <authorList>
            <person name="Ford S.A."/>
            <person name="Ro D.-K."/>
            <person name="Ness R.W."/>
            <person name="Phillips M.A."/>
        </authorList>
    </citation>
    <scope>NUCLEOTIDE SEQUENCE [LARGE SCALE GENOMIC DNA]</scope>
    <source>
        <strain evidence="9">SAF-2024a</strain>
        <tissue evidence="9">Leaf</tissue>
    </source>
</reference>
<gene>
    <name evidence="9" type="ORF">AAHA92_01438</name>
</gene>
<keyword evidence="3 7" id="KW-0732">Signal</keyword>
<evidence type="ECO:0000313" key="9">
    <source>
        <dbReference type="EMBL" id="KAL1565750.1"/>
    </source>
</evidence>
<evidence type="ECO:0000256" key="1">
    <source>
        <dbReference type="ARBA" id="ARBA00004370"/>
    </source>
</evidence>
<dbReference type="EMBL" id="JBEAFC010000002">
    <property type="protein sequence ID" value="KAL1565750.1"/>
    <property type="molecule type" value="Genomic_DNA"/>
</dbReference>
<feature type="region of interest" description="Disordered" evidence="6">
    <location>
        <begin position="203"/>
        <end position="233"/>
    </location>
</feature>
<dbReference type="CDD" id="cd09629">
    <property type="entry name" value="DOMON_CIL1_like"/>
    <property type="match status" value="1"/>
</dbReference>
<dbReference type="GO" id="GO:0016020">
    <property type="term" value="C:membrane"/>
    <property type="evidence" value="ECO:0007669"/>
    <property type="project" value="UniProtKB-SubCell"/>
</dbReference>
<dbReference type="PANTHER" id="PTHR23130">
    <property type="entry name" value="CYTOCHROME B561 AND DOMON DOMAIN-CONTAINING PROTEIN"/>
    <property type="match status" value="1"/>
</dbReference>
<keyword evidence="10" id="KW-1185">Reference proteome</keyword>
<dbReference type="AlphaFoldDB" id="A0ABD1IAK7"/>
<dbReference type="InterPro" id="IPR005018">
    <property type="entry name" value="DOMON_domain"/>
</dbReference>
<evidence type="ECO:0000256" key="4">
    <source>
        <dbReference type="ARBA" id="ARBA00022982"/>
    </source>
</evidence>
<dbReference type="InterPro" id="IPR045265">
    <property type="entry name" value="AIR12_DOMON"/>
</dbReference>
<protein>
    <submittedName>
        <fullName evidence="9">Auxin-induced in root cultures protein 12-like</fullName>
    </submittedName>
</protein>
<feature type="signal peptide" evidence="7">
    <location>
        <begin position="1"/>
        <end position="29"/>
    </location>
</feature>
<dbReference type="PANTHER" id="PTHR23130:SF157">
    <property type="entry name" value="AUXIN-INDUCED IN ROOT CULTURES PROTEIN 12"/>
    <property type="match status" value="1"/>
</dbReference>
<evidence type="ECO:0000256" key="3">
    <source>
        <dbReference type="ARBA" id="ARBA00022729"/>
    </source>
</evidence>
<evidence type="ECO:0000256" key="5">
    <source>
        <dbReference type="ARBA" id="ARBA00023136"/>
    </source>
</evidence>